<dbReference type="InterPro" id="IPR023393">
    <property type="entry name" value="START-like_dom_sf"/>
</dbReference>
<sequence>MSFEIEQEYYVPPDVLFNTFTDAHTLTRLSRGSLAEALIILSHSSALPNFSACHLSDLRVGGKFSLFSGSIYGEYVEIEKPQKLVQKWKFRDWRDADYSQVSFEFIKVQENHTLLKLKHENIPLTNKFNEGL</sequence>
<dbReference type="Gene3D" id="3.30.530.20">
    <property type="match status" value="1"/>
</dbReference>
<dbReference type="Pfam" id="PF08327">
    <property type="entry name" value="AHSA1"/>
    <property type="match status" value="1"/>
</dbReference>
<dbReference type="Proteomes" id="UP000078597">
    <property type="component" value="Unassembled WGS sequence"/>
</dbReference>
<gene>
    <name evidence="3" type="ORF">PMALA_039510</name>
</gene>
<protein>
    <submittedName>
        <fullName evidence="3">Activator of Hsp90 ATPase, putative</fullName>
    </submittedName>
</protein>
<proteinExistence type="inferred from homology"/>
<feature type="domain" description="Activator of Hsp90 ATPase homologue 1/2-like C-terminal" evidence="2">
    <location>
        <begin position="11"/>
        <end position="129"/>
    </location>
</feature>
<evidence type="ECO:0000313" key="4">
    <source>
        <dbReference type="Proteomes" id="UP000078597"/>
    </source>
</evidence>
<accession>A0A1A8WKF2</accession>
<organism evidence="3 4">
    <name type="scientific">Plasmodium malariae</name>
    <dbReference type="NCBI Taxonomy" id="5858"/>
    <lineage>
        <taxon>Eukaryota</taxon>
        <taxon>Sar</taxon>
        <taxon>Alveolata</taxon>
        <taxon>Apicomplexa</taxon>
        <taxon>Aconoidasida</taxon>
        <taxon>Haemosporida</taxon>
        <taxon>Plasmodiidae</taxon>
        <taxon>Plasmodium</taxon>
        <taxon>Plasmodium (Plasmodium)</taxon>
    </lineage>
</organism>
<evidence type="ECO:0000313" key="3">
    <source>
        <dbReference type="EMBL" id="SBS93392.1"/>
    </source>
</evidence>
<name>A0A1A8WKF2_PLAMA</name>
<dbReference type="EMBL" id="FLQW01002481">
    <property type="protein sequence ID" value="SBS93392.1"/>
    <property type="molecule type" value="Genomic_DNA"/>
</dbReference>
<evidence type="ECO:0000259" key="2">
    <source>
        <dbReference type="Pfam" id="PF08327"/>
    </source>
</evidence>
<comment type="similarity">
    <text evidence="1">Belongs to the AHA1 family.</text>
</comment>
<dbReference type="InterPro" id="IPR013538">
    <property type="entry name" value="ASHA1/2-like_C"/>
</dbReference>
<reference evidence="4" key="1">
    <citation type="submission" date="2016-05" db="EMBL/GenBank/DDBJ databases">
        <authorList>
            <person name="Naeem Raeece"/>
        </authorList>
    </citation>
    <scope>NUCLEOTIDE SEQUENCE [LARGE SCALE GENOMIC DNA]</scope>
</reference>
<dbReference type="VEuPathDB" id="PlasmoDB:PmUG01_08047700"/>
<dbReference type="SUPFAM" id="SSF55961">
    <property type="entry name" value="Bet v1-like"/>
    <property type="match status" value="1"/>
</dbReference>
<evidence type="ECO:0000256" key="1">
    <source>
        <dbReference type="ARBA" id="ARBA00006817"/>
    </source>
</evidence>
<dbReference type="AlphaFoldDB" id="A0A1A8WKF2"/>